<feature type="domain" description="Xylose isomerase-like TIM barrel" evidence="1">
    <location>
        <begin position="47"/>
        <end position="272"/>
    </location>
</feature>
<dbReference type="InterPro" id="IPR050312">
    <property type="entry name" value="IolE/XylAMocC-like"/>
</dbReference>
<evidence type="ECO:0000313" key="2">
    <source>
        <dbReference type="EMBL" id="RZO74796.1"/>
    </source>
</evidence>
<dbReference type="PANTHER" id="PTHR12110:SF21">
    <property type="entry name" value="XYLOSE ISOMERASE-LIKE TIM BARREL DOMAIN-CONTAINING PROTEIN"/>
    <property type="match status" value="1"/>
</dbReference>
<keyword evidence="2" id="KW-0413">Isomerase</keyword>
<dbReference type="InterPro" id="IPR036237">
    <property type="entry name" value="Xyl_isomerase-like_sf"/>
</dbReference>
<evidence type="ECO:0000313" key="3">
    <source>
        <dbReference type="Proteomes" id="UP000316199"/>
    </source>
</evidence>
<dbReference type="GO" id="GO:0016853">
    <property type="term" value="F:isomerase activity"/>
    <property type="evidence" value="ECO:0007669"/>
    <property type="project" value="UniProtKB-KW"/>
</dbReference>
<proteinExistence type="predicted"/>
<reference evidence="2 3" key="1">
    <citation type="submission" date="2019-02" db="EMBL/GenBank/DDBJ databases">
        <title>Prokaryotic population dynamics and viral predation in marine succession experiment using metagenomics: the confinement effect.</title>
        <authorList>
            <person name="Haro-Moreno J.M."/>
            <person name="Rodriguez-Valera F."/>
            <person name="Lopez-Perez M."/>
        </authorList>
    </citation>
    <scope>NUCLEOTIDE SEQUENCE [LARGE SCALE GENOMIC DNA]</scope>
    <source>
        <strain evidence="2">MED-G157</strain>
    </source>
</reference>
<dbReference type="EMBL" id="SHAG01000061">
    <property type="protein sequence ID" value="RZO74796.1"/>
    <property type="molecule type" value="Genomic_DNA"/>
</dbReference>
<dbReference type="Gene3D" id="3.20.20.150">
    <property type="entry name" value="Divalent-metal-dependent TIM barrel enzymes"/>
    <property type="match status" value="1"/>
</dbReference>
<comment type="caution">
    <text evidence="2">The sequence shown here is derived from an EMBL/GenBank/DDBJ whole genome shotgun (WGS) entry which is preliminary data.</text>
</comment>
<dbReference type="Pfam" id="PF01261">
    <property type="entry name" value="AP_endonuc_2"/>
    <property type="match status" value="1"/>
</dbReference>
<gene>
    <name evidence="2" type="ORF">EVA68_08400</name>
</gene>
<dbReference type="Proteomes" id="UP000316199">
    <property type="component" value="Unassembled WGS sequence"/>
</dbReference>
<sequence length="278" mass="30700">MQVGTMSGIFQRETLEETLDASLEHNIHHLQFNWGSAHPSGPLPEVIDKIAEYAGTEFKKRKMFVAAVAGNANMVDIEPEKRQKAIDKLLMIIPACAKIGTRVIATCTGSRNPESMWRDHPDNQSDETWKTLRSTLERILPAAEAAGVDIAFEPEYNNVCQNARLSRQLIDEMASPRLKVVMDAANIFGKNDLSRMTEVLDEAFDLLGDYIAIAHGKDLDHGGDAGHLAAGTGKLDYAHYVKLLCSLSLDVPVILHGLTEQQLPESAAMLRRHAANYQ</sequence>
<dbReference type="SUPFAM" id="SSF51658">
    <property type="entry name" value="Xylose isomerase-like"/>
    <property type="match status" value="1"/>
</dbReference>
<dbReference type="PANTHER" id="PTHR12110">
    <property type="entry name" value="HYDROXYPYRUVATE ISOMERASE"/>
    <property type="match status" value="1"/>
</dbReference>
<accession>A0A520RX40</accession>
<dbReference type="AlphaFoldDB" id="A0A520RX40"/>
<dbReference type="InterPro" id="IPR013022">
    <property type="entry name" value="Xyl_isomerase-like_TIM-brl"/>
</dbReference>
<protein>
    <submittedName>
        <fullName evidence="2">Sugar phosphate isomerase/epimerase</fullName>
    </submittedName>
</protein>
<organism evidence="2 3">
    <name type="scientific">OM182 bacterium</name>
    <dbReference type="NCBI Taxonomy" id="2510334"/>
    <lineage>
        <taxon>Bacteria</taxon>
        <taxon>Pseudomonadati</taxon>
        <taxon>Pseudomonadota</taxon>
        <taxon>Gammaproteobacteria</taxon>
        <taxon>OMG group</taxon>
        <taxon>OM182 clade</taxon>
    </lineage>
</organism>
<evidence type="ECO:0000259" key="1">
    <source>
        <dbReference type="Pfam" id="PF01261"/>
    </source>
</evidence>
<name>A0A520RX40_9GAMM</name>